<dbReference type="PANTHER" id="PTHR30386:SF24">
    <property type="entry name" value="MULTIDRUG RESISTANCE EFFLUX PUMP"/>
    <property type="match status" value="1"/>
</dbReference>
<dbReference type="AlphaFoldDB" id="A0A140NK29"/>
<protein>
    <submittedName>
        <fullName evidence="4">Multidrug efflux protein</fullName>
    </submittedName>
</protein>
<reference evidence="5" key="2">
    <citation type="submission" date="2012-04" db="EMBL/GenBank/DDBJ databases">
        <title>Complete genome sequence of Providencia stuartii clinical isolate MRSN 2154.</title>
        <authorList>
            <person name="Clifford R.J."/>
            <person name="Hang J."/>
            <person name="Riley M.C."/>
            <person name="Onmus-Leone F."/>
            <person name="Kuschner R.A."/>
            <person name="Lesho E.P."/>
            <person name="Waterman P.E."/>
        </authorList>
    </citation>
    <scope>NUCLEOTIDE SEQUENCE [LARGE SCALE GENOMIC DNA]</scope>
    <source>
        <strain evidence="5">MRSN 2154</strain>
    </source>
</reference>
<dbReference type="GeneID" id="93517367"/>
<keyword evidence="2" id="KW-0472">Membrane</keyword>
<evidence type="ECO:0000313" key="5">
    <source>
        <dbReference type="Proteomes" id="UP000005012"/>
    </source>
</evidence>
<evidence type="ECO:0000256" key="2">
    <source>
        <dbReference type="SAM" id="Phobius"/>
    </source>
</evidence>
<gene>
    <name evidence="4" type="ordered locus">S70_09895</name>
</gene>
<dbReference type="Proteomes" id="UP000005012">
    <property type="component" value="Chromosome"/>
</dbReference>
<sequence length="360" mass="40278">MTTNETKQFSRKIIGLTPWVSLLCVGVLVAMTTLNWDRWQSNRRYQESNNAYIKSDSAILKSRMTGYISRILVEDYQYVREGDVIAEINNQEELLNQQIAKANYKKAQQQLNNLADEIKEYDLTIEKLWNRYKAAGIEVSQMQRSPLLRKELIKSGAITSQNYLDANSDLQRLIKLEQAAKAEWEQAKQSKLLLAQQENIRLAERDIALANYQQANTQISYATITAPFDGQLNKIKLNVGSLVTPGTEIVTVTPRSQPYVIAHLKETQLKNVQSGQSVAISVDAFPDMTFSGVVRDIGAQSSGESALIPADNSSGNFTKVVQRIPVYISLLSEQSAIDKLRPGMSVIVNIDTQSTQSQGD</sequence>
<dbReference type="RefSeq" id="WP_014657104.1">
    <property type="nucleotide sequence ID" value="NC_017731.1"/>
</dbReference>
<feature type="coiled-coil region" evidence="1">
    <location>
        <begin position="85"/>
        <end position="124"/>
    </location>
</feature>
<dbReference type="InterPro" id="IPR050739">
    <property type="entry name" value="MFP"/>
</dbReference>
<evidence type="ECO:0000256" key="1">
    <source>
        <dbReference type="SAM" id="Coils"/>
    </source>
</evidence>
<feature type="domain" description="YknX-like beta-barrel" evidence="3">
    <location>
        <begin position="260"/>
        <end position="350"/>
    </location>
</feature>
<dbReference type="Gene3D" id="2.40.50.100">
    <property type="match status" value="1"/>
</dbReference>
<dbReference type="EMBL" id="CP003488">
    <property type="protein sequence ID" value="AFH93839.1"/>
    <property type="molecule type" value="Genomic_DNA"/>
</dbReference>
<accession>A0A140NK29</accession>
<reference evidence="4 5" key="1">
    <citation type="journal article" date="2012" name="J. Bacteriol.">
        <title>Complete Genome Sequence of Providencia stuartii Clinical Isolate MRSN 2154.</title>
        <authorList>
            <person name="Clifford R.J."/>
            <person name="Hang J."/>
            <person name="Riley M.C."/>
            <person name="Onmus-Leone F."/>
            <person name="Kuschner R.A."/>
            <person name="Lesho E.P."/>
            <person name="Waterman P.E."/>
        </authorList>
    </citation>
    <scope>NUCLEOTIDE SEQUENCE [LARGE SCALE GENOMIC DNA]</scope>
    <source>
        <strain evidence="4 5">MRSN 2154</strain>
    </source>
</reference>
<dbReference type="PATRIC" id="fig|1157951.4.peg.1990"/>
<dbReference type="Gene3D" id="2.40.30.170">
    <property type="match status" value="1"/>
</dbReference>
<dbReference type="Pfam" id="PF25990">
    <property type="entry name" value="Beta-barrel_YknX"/>
    <property type="match status" value="1"/>
</dbReference>
<organism evidence="4 5">
    <name type="scientific">Providencia stuartii (strain MRSN 2154)</name>
    <dbReference type="NCBI Taxonomy" id="1157951"/>
    <lineage>
        <taxon>Bacteria</taxon>
        <taxon>Pseudomonadati</taxon>
        <taxon>Pseudomonadota</taxon>
        <taxon>Gammaproteobacteria</taxon>
        <taxon>Enterobacterales</taxon>
        <taxon>Morganellaceae</taxon>
        <taxon>Providencia</taxon>
    </lineage>
</organism>
<keyword evidence="1" id="KW-0175">Coiled coil</keyword>
<dbReference type="KEGG" id="psi:S70_09895"/>
<evidence type="ECO:0000313" key="4">
    <source>
        <dbReference type="EMBL" id="AFH93839.1"/>
    </source>
</evidence>
<name>A0A140NK29_PROSM</name>
<evidence type="ECO:0000259" key="3">
    <source>
        <dbReference type="Pfam" id="PF25990"/>
    </source>
</evidence>
<keyword evidence="2" id="KW-1133">Transmembrane helix</keyword>
<proteinExistence type="predicted"/>
<dbReference type="PANTHER" id="PTHR30386">
    <property type="entry name" value="MEMBRANE FUSION SUBUNIT OF EMRAB-TOLC MULTIDRUG EFFLUX PUMP"/>
    <property type="match status" value="1"/>
</dbReference>
<dbReference type="GO" id="GO:0055085">
    <property type="term" value="P:transmembrane transport"/>
    <property type="evidence" value="ECO:0007669"/>
    <property type="project" value="InterPro"/>
</dbReference>
<dbReference type="SUPFAM" id="SSF111369">
    <property type="entry name" value="HlyD-like secretion proteins"/>
    <property type="match status" value="1"/>
</dbReference>
<feature type="transmembrane region" description="Helical" evidence="2">
    <location>
        <begin position="16"/>
        <end position="36"/>
    </location>
</feature>
<dbReference type="InterPro" id="IPR058636">
    <property type="entry name" value="Beta-barrel_YknX"/>
</dbReference>
<dbReference type="OrthoDB" id="9811754at2"/>
<keyword evidence="2" id="KW-0812">Transmembrane</keyword>
<dbReference type="HOGENOM" id="CLU_018816_15_1_6"/>